<name>A0A7R8WBV3_9CRUS</name>
<dbReference type="EMBL" id="OB661646">
    <property type="protein sequence ID" value="CAD7228667.1"/>
    <property type="molecule type" value="Genomic_DNA"/>
</dbReference>
<accession>A0A7R8WBV3</accession>
<evidence type="ECO:0000256" key="1">
    <source>
        <dbReference type="SAM" id="MobiDB-lite"/>
    </source>
</evidence>
<dbReference type="InterPro" id="IPR036047">
    <property type="entry name" value="F-box-like_dom_sf"/>
</dbReference>
<sequence length="676" mass="74275">MASSLSSTTESESPAAVLLQAQEVKVGEQYDVVCAIVRHLPIESLKDAARVSKLWASAVFHLRYSLRLSKELIINDMPSNLSVEKCGVGLSLSLSNTVDAWVKPFTYKRTVAYHAYRMSTAGGSCGCLVRIFGDDNPFDREKLKGILVFTDNEVLDNGFVAYLLKKAAGRADAFDHVSLAGLVIDSVRIEDPKSSGHVKTDEPNIPCEWDSDSSDEEGDSVKKFKELDHCFISGLLFGGSGIEIATTALFVGEMVEDYAPMKKKLKRVPMLGSLGDVFFSYPPEKLATADSLGESGRLGQMNSEEEPVLVVMFISIRRLSVLKMASSDSSGSDGEQLSLVLVMENQKPKVGEQYDVVCTIVRHLPIESLKNAARVSKLWASVVSRERLKSALDIFIWDETDFPECIQKSVLAKPEVVIVFMLTYEAVVCSAFDVIAYSPRRKFKGRLSDLKFQKRVAGLSISLSNTQDAWVKHFGFNSATAEHAQRVSQCGQYCSCLEKLFGDSDRVDRKKLKAILLFTDNKRLDDSMIAYLLRMAAGREDATEYVTLAGTVINSVCLKDLKPSGQGGAEGATGFGKCKSEANGKTGDPSNQLRNFRSSFIAGLMFGGSGVEVTTALFPGEQLGDVSMITEFKRIRSQLPPKSSHDTVAFIFYCPEHLLLIIDPLPYFTSLFPEII</sequence>
<gene>
    <name evidence="2" type="ORF">CTOB1V02_LOCUS6545</name>
</gene>
<dbReference type="Pfam" id="PF00646">
    <property type="entry name" value="F-box"/>
    <property type="match status" value="1"/>
</dbReference>
<feature type="compositionally biased region" description="Basic and acidic residues" evidence="1">
    <location>
        <begin position="193"/>
        <end position="202"/>
    </location>
</feature>
<evidence type="ECO:0000313" key="2">
    <source>
        <dbReference type="EMBL" id="CAD7228667.1"/>
    </source>
</evidence>
<feature type="region of interest" description="Disordered" evidence="1">
    <location>
        <begin position="193"/>
        <end position="214"/>
    </location>
</feature>
<organism evidence="2">
    <name type="scientific">Cyprideis torosa</name>
    <dbReference type="NCBI Taxonomy" id="163714"/>
    <lineage>
        <taxon>Eukaryota</taxon>
        <taxon>Metazoa</taxon>
        <taxon>Ecdysozoa</taxon>
        <taxon>Arthropoda</taxon>
        <taxon>Crustacea</taxon>
        <taxon>Oligostraca</taxon>
        <taxon>Ostracoda</taxon>
        <taxon>Podocopa</taxon>
        <taxon>Podocopida</taxon>
        <taxon>Cytherocopina</taxon>
        <taxon>Cytheroidea</taxon>
        <taxon>Cytherideidae</taxon>
        <taxon>Cyprideis</taxon>
    </lineage>
</organism>
<dbReference type="SUPFAM" id="SSF81383">
    <property type="entry name" value="F-box domain"/>
    <property type="match status" value="1"/>
</dbReference>
<proteinExistence type="predicted"/>
<dbReference type="AlphaFoldDB" id="A0A7R8WBV3"/>
<reference evidence="2" key="1">
    <citation type="submission" date="2020-11" db="EMBL/GenBank/DDBJ databases">
        <authorList>
            <person name="Tran Van P."/>
        </authorList>
    </citation>
    <scope>NUCLEOTIDE SEQUENCE</scope>
</reference>
<protein>
    <submittedName>
        <fullName evidence="2">Uncharacterized protein</fullName>
    </submittedName>
</protein>
<dbReference type="InterPro" id="IPR001810">
    <property type="entry name" value="F-box_dom"/>
</dbReference>